<accession>A0ABT4KZS2</accession>
<evidence type="ECO:0008006" key="4">
    <source>
        <dbReference type="Google" id="ProtNLM"/>
    </source>
</evidence>
<dbReference type="InterPro" id="IPR008969">
    <property type="entry name" value="CarboxyPept-like_regulatory"/>
</dbReference>
<keyword evidence="3" id="KW-1185">Reference proteome</keyword>
<evidence type="ECO:0000256" key="1">
    <source>
        <dbReference type="SAM" id="SignalP"/>
    </source>
</evidence>
<name>A0ABT4KZS2_9SPHI</name>
<protein>
    <recommendedName>
        <fullName evidence="4">CarboxypepD_reg-like domain-containing protein</fullName>
    </recommendedName>
</protein>
<dbReference type="EMBL" id="JAPWGL010000003">
    <property type="protein sequence ID" value="MCZ4224435.1"/>
    <property type="molecule type" value="Genomic_DNA"/>
</dbReference>
<sequence>MRIFFILTLILISGKISAQQINGQVLDYTSKLPVDNVVIIYGTQTIITTGSGKFSFQKKSSPDIIKVKKLGYQDYDLNLSNNFKDITIYLKQSSINLNDVLILPKRDYLADSLKLRKDYATIFAYKAPGVKDMLVEKGWRYPTFGSNLVSNSTSSIISLDVLKTIGLLTKNKSSISKLQKVQLKDEESNYINHRFDVEKIASITKLEGDSLQSFIQKYRPSATEIRKMNDYQLLMYVKKSYTEFIKPNKD</sequence>
<organism evidence="2 3">
    <name type="scientific">Pedobacter rhodius</name>
    <dbReference type="NCBI Taxonomy" id="3004098"/>
    <lineage>
        <taxon>Bacteria</taxon>
        <taxon>Pseudomonadati</taxon>
        <taxon>Bacteroidota</taxon>
        <taxon>Sphingobacteriia</taxon>
        <taxon>Sphingobacteriales</taxon>
        <taxon>Sphingobacteriaceae</taxon>
        <taxon>Pedobacter</taxon>
    </lineage>
</organism>
<feature type="chain" id="PRO_5045525342" description="CarboxypepD_reg-like domain-containing protein" evidence="1">
    <location>
        <begin position="19"/>
        <end position="250"/>
    </location>
</feature>
<keyword evidence="1" id="KW-0732">Signal</keyword>
<evidence type="ECO:0000313" key="3">
    <source>
        <dbReference type="Proteomes" id="UP001144341"/>
    </source>
</evidence>
<dbReference type="Proteomes" id="UP001144341">
    <property type="component" value="Unassembled WGS sequence"/>
</dbReference>
<gene>
    <name evidence="2" type="ORF">O0931_14065</name>
</gene>
<feature type="signal peptide" evidence="1">
    <location>
        <begin position="1"/>
        <end position="18"/>
    </location>
</feature>
<comment type="caution">
    <text evidence="2">The sequence shown here is derived from an EMBL/GenBank/DDBJ whole genome shotgun (WGS) entry which is preliminary data.</text>
</comment>
<evidence type="ECO:0000313" key="2">
    <source>
        <dbReference type="EMBL" id="MCZ4224435.1"/>
    </source>
</evidence>
<reference evidence="2" key="1">
    <citation type="submission" date="2022-12" db="EMBL/GenBank/DDBJ databases">
        <title>Genome sequence of SJ11.</title>
        <authorList>
            <person name="Woo H."/>
        </authorList>
    </citation>
    <scope>NUCLEOTIDE SEQUENCE</scope>
    <source>
        <strain evidence="2">SJ11</strain>
    </source>
</reference>
<dbReference type="RefSeq" id="WP_269416203.1">
    <property type="nucleotide sequence ID" value="NZ_JAPWGL010000003.1"/>
</dbReference>
<proteinExistence type="predicted"/>
<dbReference type="SUPFAM" id="SSF49464">
    <property type="entry name" value="Carboxypeptidase regulatory domain-like"/>
    <property type="match status" value="1"/>
</dbReference>